<dbReference type="InterPro" id="IPR018788">
    <property type="entry name" value="Proteasome_assmbl_chp_3"/>
</dbReference>
<feature type="non-terminal residue" evidence="1">
    <location>
        <position position="1"/>
    </location>
</feature>
<dbReference type="InterPro" id="IPR053720">
    <property type="entry name" value="Psm_Assembly_Chaperone"/>
</dbReference>
<reference evidence="1 2" key="1">
    <citation type="journal article" date="2013" name="Proc. Natl. Acad. Sci. U.S.A.">
        <title>Genome of an arbuscular mycorrhizal fungus provides insight into the oldest plant symbiosis.</title>
        <authorList>
            <person name="Tisserant E."/>
            <person name="Malbreil M."/>
            <person name="Kuo A."/>
            <person name="Kohler A."/>
            <person name="Symeonidi A."/>
            <person name="Balestrini R."/>
            <person name="Charron P."/>
            <person name="Duensing N."/>
            <person name="Frei Dit Frey N."/>
            <person name="Gianinazzi-Pearson V."/>
            <person name="Gilbert L.B."/>
            <person name="Handa Y."/>
            <person name="Herr J.R."/>
            <person name="Hijri M."/>
            <person name="Koul R."/>
            <person name="Kawaguchi M."/>
            <person name="Krajinski F."/>
            <person name="Lammers P.J."/>
            <person name="Masclaux F.G."/>
            <person name="Murat C."/>
            <person name="Morin E."/>
            <person name="Ndikumana S."/>
            <person name="Pagni M."/>
            <person name="Petitpierre D."/>
            <person name="Requena N."/>
            <person name="Rosikiewicz P."/>
            <person name="Riley R."/>
            <person name="Saito K."/>
            <person name="San Clemente H."/>
            <person name="Shapiro H."/>
            <person name="van Tuinen D."/>
            <person name="Becard G."/>
            <person name="Bonfante P."/>
            <person name="Paszkowski U."/>
            <person name="Shachar-Hill Y.Y."/>
            <person name="Tuskan G.A."/>
            <person name="Young P.W."/>
            <person name="Sanders I.R."/>
            <person name="Henrissat B."/>
            <person name="Rensing S.A."/>
            <person name="Grigoriev I.V."/>
            <person name="Corradi N."/>
            <person name="Roux C."/>
            <person name="Martin F."/>
        </authorList>
    </citation>
    <scope>NUCLEOTIDE SEQUENCE [LARGE SCALE GENOMIC DNA]</scope>
    <source>
        <strain evidence="1 2">DAOM 197198</strain>
    </source>
</reference>
<proteinExistence type="predicted"/>
<dbReference type="Pfam" id="PF10178">
    <property type="entry name" value="PAC3"/>
    <property type="match status" value="1"/>
</dbReference>
<name>A0A2P4PZK3_RHIID</name>
<accession>A0A2P4PZK3</accession>
<evidence type="ECO:0000313" key="2">
    <source>
        <dbReference type="Proteomes" id="UP000018888"/>
    </source>
</evidence>
<organism evidence="1 2">
    <name type="scientific">Rhizophagus irregularis (strain DAOM 181602 / DAOM 197198 / MUCL 43194)</name>
    <name type="common">Arbuscular mycorrhizal fungus</name>
    <name type="synonym">Glomus intraradices</name>
    <dbReference type="NCBI Taxonomy" id="747089"/>
    <lineage>
        <taxon>Eukaryota</taxon>
        <taxon>Fungi</taxon>
        <taxon>Fungi incertae sedis</taxon>
        <taxon>Mucoromycota</taxon>
        <taxon>Glomeromycotina</taxon>
        <taxon>Glomeromycetes</taxon>
        <taxon>Glomerales</taxon>
        <taxon>Glomeraceae</taxon>
        <taxon>Rhizophagus</taxon>
    </lineage>
</organism>
<reference evidence="1 2" key="2">
    <citation type="journal article" date="2018" name="New Phytol.">
        <title>High intraspecific genome diversity in the model arbuscular mycorrhizal symbiont Rhizophagus irregularis.</title>
        <authorList>
            <person name="Chen E.C.H."/>
            <person name="Morin E."/>
            <person name="Beaudet D."/>
            <person name="Noel J."/>
            <person name="Yildirir G."/>
            <person name="Ndikumana S."/>
            <person name="Charron P."/>
            <person name="St-Onge C."/>
            <person name="Giorgi J."/>
            <person name="Kruger M."/>
            <person name="Marton T."/>
            <person name="Ropars J."/>
            <person name="Grigoriev I.V."/>
            <person name="Hainaut M."/>
            <person name="Henrissat B."/>
            <person name="Roux C."/>
            <person name="Martin F."/>
            <person name="Corradi N."/>
        </authorList>
    </citation>
    <scope>NUCLEOTIDE SEQUENCE [LARGE SCALE GENOMIC DNA]</scope>
    <source>
        <strain evidence="1 2">DAOM 197198</strain>
    </source>
</reference>
<keyword evidence="2" id="KW-1185">Reference proteome</keyword>
<dbReference type="Proteomes" id="UP000018888">
    <property type="component" value="Unassembled WGS sequence"/>
</dbReference>
<comment type="caution">
    <text evidence="1">The sequence shown here is derived from an EMBL/GenBank/DDBJ whole genome shotgun (WGS) entry which is preliminary data.</text>
</comment>
<gene>
    <name evidence="1" type="ORF">GLOIN_2v1613434</name>
</gene>
<protein>
    <submittedName>
        <fullName evidence="1">Uncharacterized protein</fullName>
    </submittedName>
</protein>
<dbReference type="PANTHER" id="PTHR31051">
    <property type="entry name" value="PROTEASOME ASSEMBLY CHAPERONE 3"/>
    <property type="match status" value="1"/>
</dbReference>
<feature type="non-terminal residue" evidence="1">
    <location>
        <position position="119"/>
    </location>
</feature>
<dbReference type="VEuPathDB" id="FungiDB:RhiirFUN_013588"/>
<dbReference type="GO" id="GO:0043248">
    <property type="term" value="P:proteasome assembly"/>
    <property type="evidence" value="ECO:0007669"/>
    <property type="project" value="InterPro"/>
</dbReference>
<sequence length="119" mass="12972">TVVLIMGFRDKIFVIVTQYGKIGSWIYVTVGSQLPSPLSVTTSTSTNVKFLLGSITPLYQLCASHIATVITTENSGDGRAVVVRLALMKNSDNNDGDQDEEIGDKELFNEIESMVKESI</sequence>
<dbReference type="PANTHER" id="PTHR31051:SF1">
    <property type="entry name" value="PROTEASOME ASSEMBLY CHAPERONE 3"/>
    <property type="match status" value="1"/>
</dbReference>
<dbReference type="AlphaFoldDB" id="A0A2P4PZK3"/>
<dbReference type="Gene3D" id="3.30.230.90">
    <property type="match status" value="1"/>
</dbReference>
<dbReference type="EMBL" id="AUPC02000116">
    <property type="protein sequence ID" value="POG70796.1"/>
    <property type="molecule type" value="Genomic_DNA"/>
</dbReference>
<evidence type="ECO:0000313" key="1">
    <source>
        <dbReference type="EMBL" id="POG70796.1"/>
    </source>
</evidence>